<protein>
    <recommendedName>
        <fullName evidence="2">Stress-response A/B barrel domain-containing protein</fullName>
    </recommendedName>
</protein>
<organism evidence="3 4">
    <name type="scientific">Madurella fahalii</name>
    <dbReference type="NCBI Taxonomy" id="1157608"/>
    <lineage>
        <taxon>Eukaryota</taxon>
        <taxon>Fungi</taxon>
        <taxon>Dikarya</taxon>
        <taxon>Ascomycota</taxon>
        <taxon>Pezizomycotina</taxon>
        <taxon>Sordariomycetes</taxon>
        <taxon>Sordariomycetidae</taxon>
        <taxon>Sordariales</taxon>
        <taxon>Sordariales incertae sedis</taxon>
        <taxon>Madurella</taxon>
    </lineage>
</organism>
<keyword evidence="4" id="KW-1185">Reference proteome</keyword>
<dbReference type="Gene3D" id="3.30.70.100">
    <property type="match status" value="1"/>
</dbReference>
<dbReference type="EMBL" id="BAAFSV010000006">
    <property type="protein sequence ID" value="GAB1320904.1"/>
    <property type="molecule type" value="Genomic_DNA"/>
</dbReference>
<dbReference type="PANTHER" id="PTHR33178:SF10">
    <property type="entry name" value="STRESS-RESPONSE A_B BARREL DOMAIN-CONTAINING PROTEIN"/>
    <property type="match status" value="1"/>
</dbReference>
<comment type="caution">
    <text evidence="3">The sequence shown here is derived from an EMBL/GenBank/DDBJ whole genome shotgun (WGS) entry which is preliminary data.</text>
</comment>
<reference evidence="3 4" key="1">
    <citation type="submission" date="2024-09" db="EMBL/GenBank/DDBJ databases">
        <title>Itraconazole resistance in Madurella fahalii resulting from another homologue of gene encoding cytochrome P450 14-alpha sterol demethylase (CYP51).</title>
        <authorList>
            <person name="Yoshioka I."/>
            <person name="Fahal A.H."/>
            <person name="Kaneko S."/>
            <person name="Yaguchi T."/>
        </authorList>
    </citation>
    <scope>NUCLEOTIDE SEQUENCE [LARGE SCALE GENOMIC DNA]</scope>
    <source>
        <strain evidence="3 4">IFM 68171</strain>
    </source>
</reference>
<evidence type="ECO:0000313" key="4">
    <source>
        <dbReference type="Proteomes" id="UP001628179"/>
    </source>
</evidence>
<dbReference type="PANTHER" id="PTHR33178">
    <property type="match status" value="1"/>
</dbReference>
<name>A0ABQ0GT84_9PEZI</name>
<dbReference type="PROSITE" id="PS51502">
    <property type="entry name" value="S_R_A_B_BARREL"/>
    <property type="match status" value="1"/>
</dbReference>
<dbReference type="SUPFAM" id="SSF54909">
    <property type="entry name" value="Dimeric alpha+beta barrel"/>
    <property type="match status" value="1"/>
</dbReference>
<dbReference type="GeneID" id="98181856"/>
<dbReference type="InterPro" id="IPR013097">
    <property type="entry name" value="Dabb"/>
</dbReference>
<dbReference type="Pfam" id="PF07876">
    <property type="entry name" value="Dabb"/>
    <property type="match status" value="1"/>
</dbReference>
<proteinExistence type="predicted"/>
<gene>
    <name evidence="3" type="ORF">MFIFM68171_11114</name>
</gene>
<dbReference type="Proteomes" id="UP001628179">
    <property type="component" value="Unassembled WGS sequence"/>
</dbReference>
<evidence type="ECO:0000256" key="1">
    <source>
        <dbReference type="ARBA" id="ARBA00011738"/>
    </source>
</evidence>
<dbReference type="RefSeq" id="XP_070922634.1">
    <property type="nucleotide sequence ID" value="XM_071066533.1"/>
</dbReference>
<evidence type="ECO:0000259" key="2">
    <source>
        <dbReference type="PROSITE" id="PS51502"/>
    </source>
</evidence>
<feature type="domain" description="Stress-response A/B barrel" evidence="2">
    <location>
        <begin position="3"/>
        <end position="105"/>
    </location>
</feature>
<comment type="subunit">
    <text evidence="1">Homodimer.</text>
</comment>
<dbReference type="InterPro" id="IPR011008">
    <property type="entry name" value="Dimeric_a/b-barrel"/>
</dbReference>
<dbReference type="SMART" id="SM00886">
    <property type="entry name" value="Dabb"/>
    <property type="match status" value="1"/>
</dbReference>
<evidence type="ECO:0000313" key="3">
    <source>
        <dbReference type="EMBL" id="GAB1320904.1"/>
    </source>
</evidence>
<accession>A0ABQ0GT84</accession>
<dbReference type="InterPro" id="IPR044662">
    <property type="entry name" value="HS1/DABB1-like"/>
</dbReference>
<sequence length="110" mass="12115">MSVTHTVLFQFKADAKPEDVKAACDRFLALKETCLHPTSNSIYIKSLKGGKDNSPEGLQNGATHGFVVEFDSVEDRDYYVSTDPTHQAFVKSIGDLVEKAIVVDFVDGVY</sequence>